<accession>A0A510K9N6</accession>
<name>A0A510K9N6_9FUSO</name>
<sequence>MLEYIELDDGTLIRGIERSSREEDRILHFFITYEMFIYKLDEEKPKMKKLDVNNGLKED</sequence>
<organism evidence="1 2">
    <name type="scientific">Leptotrichia wadei</name>
    <dbReference type="NCBI Taxonomy" id="157687"/>
    <lineage>
        <taxon>Bacteria</taxon>
        <taxon>Fusobacteriati</taxon>
        <taxon>Fusobacteriota</taxon>
        <taxon>Fusobacteriia</taxon>
        <taxon>Fusobacteriales</taxon>
        <taxon>Leptotrichiaceae</taxon>
        <taxon>Leptotrichia</taxon>
    </lineage>
</organism>
<dbReference type="RefSeq" id="WP_146961766.1">
    <property type="nucleotide sequence ID" value="NZ_AP019834.1"/>
</dbReference>
<dbReference type="EMBL" id="AP019834">
    <property type="protein sequence ID" value="BBM48349.1"/>
    <property type="molecule type" value="Genomic_DNA"/>
</dbReference>
<dbReference type="Pfam" id="PF20765">
    <property type="entry name" value="Phage_tail_terminator_8"/>
    <property type="match status" value="1"/>
</dbReference>
<proteinExistence type="predicted"/>
<dbReference type="Proteomes" id="UP000321397">
    <property type="component" value="Chromosome"/>
</dbReference>
<dbReference type="InterPro" id="IPR049254">
    <property type="entry name" value="Phage_tail_terminator"/>
</dbReference>
<protein>
    <submittedName>
        <fullName evidence="1">Uncharacterized protein</fullName>
    </submittedName>
</protein>
<evidence type="ECO:0000313" key="1">
    <source>
        <dbReference type="EMBL" id="BBM48349.1"/>
    </source>
</evidence>
<reference evidence="1 2" key="1">
    <citation type="submission" date="2019-07" db="EMBL/GenBank/DDBJ databases">
        <title>Complete Genome Sequence of Leptotrichia wadei Strain JMUB3933.</title>
        <authorList>
            <person name="Watanabe S."/>
            <person name="Cui L."/>
        </authorList>
    </citation>
    <scope>NUCLEOTIDE SEQUENCE [LARGE SCALE GENOMIC DNA]</scope>
    <source>
        <strain evidence="1 2">JMUB3933</strain>
    </source>
</reference>
<evidence type="ECO:0000313" key="2">
    <source>
        <dbReference type="Proteomes" id="UP000321397"/>
    </source>
</evidence>
<dbReference type="AlphaFoldDB" id="A0A510K9N6"/>
<gene>
    <name evidence="1" type="ORF">JMUB3933_1865</name>
</gene>